<dbReference type="InterPro" id="IPR036514">
    <property type="entry name" value="SGNH_hydro_sf"/>
</dbReference>
<gene>
    <name evidence="4" type="ORF">CYY_000523</name>
</gene>
<dbReference type="PROSITE" id="PS50015">
    <property type="entry name" value="SAP_B"/>
    <property type="match status" value="1"/>
</dbReference>
<evidence type="ECO:0000256" key="1">
    <source>
        <dbReference type="ARBA" id="ARBA00023157"/>
    </source>
</evidence>
<feature type="signal peptide" evidence="2">
    <location>
        <begin position="1"/>
        <end position="22"/>
    </location>
</feature>
<feature type="chain" id="PRO_5035290205" description="Saposin B-type domain-containing protein" evidence="2">
    <location>
        <begin position="23"/>
        <end position="559"/>
    </location>
</feature>
<evidence type="ECO:0000259" key="3">
    <source>
        <dbReference type="PROSITE" id="PS50015"/>
    </source>
</evidence>
<dbReference type="GO" id="GO:0005509">
    <property type="term" value="F:calcium ion binding"/>
    <property type="evidence" value="ECO:0007669"/>
    <property type="project" value="TreeGrafter"/>
</dbReference>
<dbReference type="SUPFAM" id="SSF47862">
    <property type="entry name" value="Saposin"/>
    <property type="match status" value="1"/>
</dbReference>
<dbReference type="Pfam" id="PF20825">
    <property type="entry name" value="Saposin"/>
    <property type="match status" value="1"/>
</dbReference>
<dbReference type="EMBL" id="AJWJ01000010">
    <property type="protein sequence ID" value="KAF2078139.1"/>
    <property type="molecule type" value="Genomic_DNA"/>
</dbReference>
<dbReference type="GO" id="GO:0050528">
    <property type="term" value="F:acyloxyacyl hydrolase activity"/>
    <property type="evidence" value="ECO:0007669"/>
    <property type="project" value="InterPro"/>
</dbReference>
<dbReference type="Proteomes" id="UP000695562">
    <property type="component" value="Unassembled WGS sequence"/>
</dbReference>
<proteinExistence type="predicted"/>
<dbReference type="InterPro" id="IPR039676">
    <property type="entry name" value="AOAH"/>
</dbReference>
<dbReference type="Gene3D" id="3.40.50.1110">
    <property type="entry name" value="SGNH hydrolase"/>
    <property type="match status" value="1"/>
</dbReference>
<name>A0A8J4Q3F2_9MYCE</name>
<dbReference type="InterPro" id="IPR001087">
    <property type="entry name" value="GDSL"/>
</dbReference>
<dbReference type="AlphaFoldDB" id="A0A8J4Q3F2"/>
<dbReference type="InterPro" id="IPR011001">
    <property type="entry name" value="Saposin-like"/>
</dbReference>
<protein>
    <recommendedName>
        <fullName evidence="3">Saposin B-type domain-containing protein</fullName>
    </recommendedName>
</protein>
<dbReference type="OrthoDB" id="14839at2759"/>
<evidence type="ECO:0000313" key="4">
    <source>
        <dbReference type="EMBL" id="KAF2078139.1"/>
    </source>
</evidence>
<dbReference type="PANTHER" id="PTHR15010:SF0">
    <property type="entry name" value="ACYLOXYACYL HYDROLASE"/>
    <property type="match status" value="1"/>
</dbReference>
<feature type="domain" description="Saposin B-type" evidence="3">
    <location>
        <begin position="43"/>
        <end position="122"/>
    </location>
</feature>
<keyword evidence="5" id="KW-1185">Reference proteome</keyword>
<dbReference type="SUPFAM" id="SSF52266">
    <property type="entry name" value="SGNH hydrolase"/>
    <property type="match status" value="1"/>
</dbReference>
<dbReference type="InterPro" id="IPR048593">
    <property type="entry name" value="AOAH_Saposin_N"/>
</dbReference>
<dbReference type="Pfam" id="PF00657">
    <property type="entry name" value="Lipase_GDSL"/>
    <property type="match status" value="1"/>
</dbReference>
<keyword evidence="2" id="KW-0732">Signal</keyword>
<accession>A0A8J4Q3F2</accession>
<evidence type="ECO:0000256" key="2">
    <source>
        <dbReference type="SAM" id="SignalP"/>
    </source>
</evidence>
<dbReference type="Gene3D" id="1.10.225.10">
    <property type="entry name" value="Saposin-like"/>
    <property type="match status" value="1"/>
</dbReference>
<reference evidence="4" key="1">
    <citation type="submission" date="2020-01" db="EMBL/GenBank/DDBJ databases">
        <title>Development of genomics and gene disruption for Polysphondylium violaceum indicates a role for the polyketide synthase stlB in stalk morphogenesis.</title>
        <authorList>
            <person name="Narita B."/>
            <person name="Kawabe Y."/>
            <person name="Kin K."/>
            <person name="Saito T."/>
            <person name="Gibbs R."/>
            <person name="Kuspa A."/>
            <person name="Muzny D."/>
            <person name="Queller D."/>
            <person name="Richards S."/>
            <person name="Strassman J."/>
            <person name="Sucgang R."/>
            <person name="Worley K."/>
            <person name="Schaap P."/>
        </authorList>
    </citation>
    <scope>NUCLEOTIDE SEQUENCE</scope>
    <source>
        <strain evidence="4">QSvi11</strain>
    </source>
</reference>
<dbReference type="InterPro" id="IPR008139">
    <property type="entry name" value="SaposinB_dom"/>
</dbReference>
<dbReference type="PANTHER" id="PTHR15010">
    <property type="entry name" value="ACYLOXYACYL HYDROLASE"/>
    <property type="match status" value="1"/>
</dbReference>
<dbReference type="SMART" id="SM00741">
    <property type="entry name" value="SapB"/>
    <property type="match status" value="1"/>
</dbReference>
<sequence length="559" mass="63074">MNSIKFSSILLLLLAGIALIGAVKVPITLPESVLPNNLKAVNGGSHCAACTLSLTLVQQYSFIHEKSIQETLDEICTFFPSKAGSVCTFLVDLFGSQIIYYFDKYNHADDVCHALNICTSPECRLFPNNSPNYFNEEHVHQEYDPIDPKVQENPWQWIQELINIWTSEHLPIDDLDKDKFSPMDTFRGSNWRGKDCDDTDANIRPGTLENLSEPNIDWNCNGIFGVNQQQQSYEDLLCGNSGAIGTIVSGDSAGAHFSLPPQWFNASEINSTTYAGIVDILEDEVDWPMRSAYTGYVPSTAQYSVQSVYLQMRERNLCNHRDYQNLGVNGANSGGTASKVMFSLNRNQTHDKPALFFLELIGNDVCSGHHTLDTQTTTEEFEKNILTILQYLDTQLPMGSHVVFVGLAQGGILWDSLWNRTHPIGTTYENVYNFLNCLQVSPCWGWMNPNETIRDATSQRAVDLSAVYDVIIKNYNFTHFDMQYYDFPFAAINQEWLAQGGQTWELIEPVDGFHPNQITNYLMGKYFFDQLSQDHPDWLGDINPNNNIIQSLFGNQGGY</sequence>
<keyword evidence="1" id="KW-1015">Disulfide bond</keyword>
<dbReference type="GO" id="GO:0009104">
    <property type="term" value="P:lipopolysaccharide catabolic process"/>
    <property type="evidence" value="ECO:0007669"/>
    <property type="project" value="TreeGrafter"/>
</dbReference>
<organism evidence="4 5">
    <name type="scientific">Polysphondylium violaceum</name>
    <dbReference type="NCBI Taxonomy" id="133409"/>
    <lineage>
        <taxon>Eukaryota</taxon>
        <taxon>Amoebozoa</taxon>
        <taxon>Evosea</taxon>
        <taxon>Eumycetozoa</taxon>
        <taxon>Dictyostelia</taxon>
        <taxon>Dictyosteliales</taxon>
        <taxon>Dictyosteliaceae</taxon>
        <taxon>Polysphondylium</taxon>
    </lineage>
</organism>
<comment type="caution">
    <text evidence="4">The sequence shown here is derived from an EMBL/GenBank/DDBJ whole genome shotgun (WGS) entry which is preliminary data.</text>
</comment>
<evidence type="ECO:0000313" key="5">
    <source>
        <dbReference type="Proteomes" id="UP000695562"/>
    </source>
</evidence>